<dbReference type="PANTHER" id="PTHR23028">
    <property type="entry name" value="ACETYLTRANSFERASE"/>
    <property type="match status" value="1"/>
</dbReference>
<dbReference type="InterPro" id="IPR002656">
    <property type="entry name" value="Acyl_transf_3_dom"/>
</dbReference>
<accession>A0ABP7S060</accession>
<keyword evidence="2" id="KW-0472">Membrane</keyword>
<reference evidence="5" key="1">
    <citation type="journal article" date="2019" name="Int. J. Syst. Evol. Microbiol.">
        <title>The Global Catalogue of Microorganisms (GCM) 10K type strain sequencing project: providing services to taxonomists for standard genome sequencing and annotation.</title>
        <authorList>
            <consortium name="The Broad Institute Genomics Platform"/>
            <consortium name="The Broad Institute Genome Sequencing Center for Infectious Disease"/>
            <person name="Wu L."/>
            <person name="Ma J."/>
        </authorList>
    </citation>
    <scope>NUCLEOTIDE SEQUENCE [LARGE SCALE GENOMIC DNA]</scope>
    <source>
        <strain evidence="5">JCM 16603</strain>
    </source>
</reference>
<keyword evidence="2" id="KW-0812">Transmembrane</keyword>
<evidence type="ECO:0000313" key="4">
    <source>
        <dbReference type="EMBL" id="GAA4004776.1"/>
    </source>
</evidence>
<keyword evidence="5" id="KW-1185">Reference proteome</keyword>
<organism evidence="4 5">
    <name type="scientific">Sphingomonas humi</name>
    <dbReference type="NCBI Taxonomy" id="335630"/>
    <lineage>
        <taxon>Bacteria</taxon>
        <taxon>Pseudomonadati</taxon>
        <taxon>Pseudomonadota</taxon>
        <taxon>Alphaproteobacteria</taxon>
        <taxon>Sphingomonadales</taxon>
        <taxon>Sphingomonadaceae</taxon>
        <taxon>Sphingomonas</taxon>
    </lineage>
</organism>
<comment type="caution">
    <text evidence="4">The sequence shown here is derived from an EMBL/GenBank/DDBJ whole genome shotgun (WGS) entry which is preliminary data.</text>
</comment>
<keyword evidence="4" id="KW-0012">Acyltransferase</keyword>
<sequence length="338" mass="37121">MIAPLTSLRFFAASLVVAQHYFGFSAGHAGVSFFFVLSGFVLAMNYEGKVSTPEERRLFWWKRVARIYPTHLLTALLVIPISSALFTLPLNLALLQSWVPTRTAYFSLNAPSWSISDEAFFYAVFPFLLPLVTRFRVAIWAALLLAAASAFAIFLPQPLDDQPTHFLFYIFPPTRLLEFAIGISLAKLRADGPPLGTGSELAAILLAAGSLAAFEFGVPGSFGSALLFIPAAIALVAVFARSSGLFARLLSAQPLILLGDASFMLYMLHLPLIRYLRFLPEWLVAMLAVVLSIALFWWFEKPAQKMILRYARRRGERSRPPVTTAPEGPSQAASGGSS</sequence>
<feature type="transmembrane region" description="Helical" evidence="2">
    <location>
        <begin position="255"/>
        <end position="276"/>
    </location>
</feature>
<feature type="region of interest" description="Disordered" evidence="1">
    <location>
        <begin position="314"/>
        <end position="338"/>
    </location>
</feature>
<dbReference type="Pfam" id="PF01757">
    <property type="entry name" value="Acyl_transf_3"/>
    <property type="match status" value="1"/>
</dbReference>
<gene>
    <name evidence="4" type="ORF">GCM10022211_16050</name>
</gene>
<evidence type="ECO:0000256" key="1">
    <source>
        <dbReference type="SAM" id="MobiDB-lite"/>
    </source>
</evidence>
<feature type="domain" description="Acyltransferase 3" evidence="3">
    <location>
        <begin position="7"/>
        <end position="299"/>
    </location>
</feature>
<keyword evidence="2" id="KW-1133">Transmembrane helix</keyword>
<feature type="transmembrane region" description="Helical" evidence="2">
    <location>
        <begin position="282"/>
        <end position="299"/>
    </location>
</feature>
<dbReference type="EMBL" id="BAAAZD010000002">
    <property type="protein sequence ID" value="GAA4004776.1"/>
    <property type="molecule type" value="Genomic_DNA"/>
</dbReference>
<dbReference type="PANTHER" id="PTHR23028:SF53">
    <property type="entry name" value="ACYL_TRANSF_3 DOMAIN-CONTAINING PROTEIN"/>
    <property type="match status" value="1"/>
</dbReference>
<name>A0ABP7S060_9SPHN</name>
<dbReference type="RefSeq" id="WP_344709725.1">
    <property type="nucleotide sequence ID" value="NZ_BAAAZD010000002.1"/>
</dbReference>
<feature type="transmembrane region" description="Helical" evidence="2">
    <location>
        <begin position="222"/>
        <end position="243"/>
    </location>
</feature>
<feature type="transmembrane region" description="Helical" evidence="2">
    <location>
        <begin position="110"/>
        <end position="130"/>
    </location>
</feature>
<feature type="transmembrane region" description="Helical" evidence="2">
    <location>
        <begin position="137"/>
        <end position="154"/>
    </location>
</feature>
<dbReference type="GO" id="GO:0016746">
    <property type="term" value="F:acyltransferase activity"/>
    <property type="evidence" value="ECO:0007669"/>
    <property type="project" value="UniProtKB-KW"/>
</dbReference>
<evidence type="ECO:0000259" key="3">
    <source>
        <dbReference type="Pfam" id="PF01757"/>
    </source>
</evidence>
<evidence type="ECO:0000256" key="2">
    <source>
        <dbReference type="SAM" id="Phobius"/>
    </source>
</evidence>
<proteinExistence type="predicted"/>
<protein>
    <submittedName>
        <fullName evidence="4">Acyltransferase</fullName>
    </submittedName>
</protein>
<dbReference type="Proteomes" id="UP001501310">
    <property type="component" value="Unassembled WGS sequence"/>
</dbReference>
<feature type="transmembrane region" description="Helical" evidence="2">
    <location>
        <begin position="67"/>
        <end position="90"/>
    </location>
</feature>
<keyword evidence="4" id="KW-0808">Transferase</keyword>
<feature type="transmembrane region" description="Helical" evidence="2">
    <location>
        <begin position="28"/>
        <end position="46"/>
    </location>
</feature>
<dbReference type="InterPro" id="IPR050879">
    <property type="entry name" value="Acyltransferase_3"/>
</dbReference>
<evidence type="ECO:0000313" key="5">
    <source>
        <dbReference type="Proteomes" id="UP001501310"/>
    </source>
</evidence>